<dbReference type="Pfam" id="PF00565">
    <property type="entry name" value="SNase"/>
    <property type="match status" value="1"/>
</dbReference>
<dbReference type="OrthoDB" id="7469880at2"/>
<protein>
    <submittedName>
        <fullName evidence="3">Thermonuclease family protein</fullName>
    </submittedName>
</protein>
<dbReference type="EMBL" id="WTYY01000003">
    <property type="protein sequence ID" value="MXO88312.1"/>
    <property type="molecule type" value="Genomic_DNA"/>
</dbReference>
<name>A0A844ZLX6_9SPHN</name>
<dbReference type="Proteomes" id="UP000435243">
    <property type="component" value="Unassembled WGS sequence"/>
</dbReference>
<reference evidence="3 4" key="1">
    <citation type="submission" date="2019-12" db="EMBL/GenBank/DDBJ databases">
        <title>Genomic-based taxomic classification of the family Erythrobacteraceae.</title>
        <authorList>
            <person name="Xu L."/>
        </authorList>
    </citation>
    <scope>NUCLEOTIDE SEQUENCE [LARGE SCALE GENOMIC DNA]</scope>
    <source>
        <strain evidence="3 4">JCM 16339</strain>
    </source>
</reference>
<evidence type="ECO:0000256" key="1">
    <source>
        <dbReference type="SAM" id="SignalP"/>
    </source>
</evidence>
<sequence>MVTRALLLLLVFPFLLAAQDLEQGQFSRCSGSGRITCVVDGDTIWYRGDKIRLADINTPEISRPACRREAELGEEATVRLTILLNQGPFTLVSEGRNLDRYGRQLRIVMRDGRSLGAILVAEGLAEQWQGRRGDWCEA</sequence>
<dbReference type="PROSITE" id="PS50830">
    <property type="entry name" value="TNASE_3"/>
    <property type="match status" value="1"/>
</dbReference>
<evidence type="ECO:0000259" key="2">
    <source>
        <dbReference type="PROSITE" id="PS50830"/>
    </source>
</evidence>
<keyword evidence="4" id="KW-1185">Reference proteome</keyword>
<dbReference type="InterPro" id="IPR016071">
    <property type="entry name" value="Staphylococal_nuclease_OB-fold"/>
</dbReference>
<dbReference type="Gene3D" id="2.40.50.90">
    <property type="match status" value="1"/>
</dbReference>
<comment type="caution">
    <text evidence="3">The sequence shown here is derived from an EMBL/GenBank/DDBJ whole genome shotgun (WGS) entry which is preliminary data.</text>
</comment>
<feature type="chain" id="PRO_5032377849" evidence="1">
    <location>
        <begin position="18"/>
        <end position="138"/>
    </location>
</feature>
<keyword evidence="1" id="KW-0732">Signal</keyword>
<proteinExistence type="predicted"/>
<dbReference type="SMART" id="SM00318">
    <property type="entry name" value="SNc"/>
    <property type="match status" value="1"/>
</dbReference>
<dbReference type="SUPFAM" id="SSF50199">
    <property type="entry name" value="Staphylococcal nuclease"/>
    <property type="match status" value="1"/>
</dbReference>
<organism evidence="3 4">
    <name type="scientific">Alteraurantiacibacter aestuarii</name>
    <dbReference type="NCBI Taxonomy" id="650004"/>
    <lineage>
        <taxon>Bacteria</taxon>
        <taxon>Pseudomonadati</taxon>
        <taxon>Pseudomonadota</taxon>
        <taxon>Alphaproteobacteria</taxon>
        <taxon>Sphingomonadales</taxon>
        <taxon>Erythrobacteraceae</taxon>
        <taxon>Alteraurantiacibacter</taxon>
    </lineage>
</organism>
<feature type="signal peptide" evidence="1">
    <location>
        <begin position="1"/>
        <end position="17"/>
    </location>
</feature>
<dbReference type="InterPro" id="IPR035437">
    <property type="entry name" value="SNase_OB-fold_sf"/>
</dbReference>
<dbReference type="AlphaFoldDB" id="A0A844ZLX6"/>
<evidence type="ECO:0000313" key="3">
    <source>
        <dbReference type="EMBL" id="MXO88312.1"/>
    </source>
</evidence>
<accession>A0A844ZLX6</accession>
<feature type="domain" description="TNase-like" evidence="2">
    <location>
        <begin position="29"/>
        <end position="125"/>
    </location>
</feature>
<evidence type="ECO:0000313" key="4">
    <source>
        <dbReference type="Proteomes" id="UP000435243"/>
    </source>
</evidence>
<gene>
    <name evidence="3" type="ORF">GRI32_06130</name>
</gene>